<protein>
    <submittedName>
        <fullName evidence="2">Uncharacterized protein</fullName>
    </submittedName>
</protein>
<comment type="caution">
    <text evidence="2">The sequence shown here is derived from an EMBL/GenBank/DDBJ whole genome shotgun (WGS) entry which is preliminary data.</text>
</comment>
<dbReference type="AlphaFoldDB" id="A0A1C7LQ93"/>
<evidence type="ECO:0000313" key="2">
    <source>
        <dbReference type="EMBL" id="OBZ66406.1"/>
    </source>
</evidence>
<dbReference type="STRING" id="5627.A0A1C7LQ93"/>
<dbReference type="Proteomes" id="UP000092993">
    <property type="component" value="Unassembled WGS sequence"/>
</dbReference>
<accession>A0A1C7LQ93</accession>
<sequence>MANRRCMLEHFVPSLLIAENVDTAQLALLTSQDEDDDFDKGGTDSSNDTDATLVDDTPTHSAFDRSPSPVQSPSSSVLGKRTRDVVCMDTDDSLTPEQGIAAHCMLRQILP</sequence>
<proteinExistence type="predicted"/>
<name>A0A1C7LQ93_GRIFR</name>
<gene>
    <name evidence="2" type="ORF">A0H81_13642</name>
</gene>
<organism evidence="2 3">
    <name type="scientific">Grifola frondosa</name>
    <name type="common">Maitake</name>
    <name type="synonym">Polyporus frondosus</name>
    <dbReference type="NCBI Taxonomy" id="5627"/>
    <lineage>
        <taxon>Eukaryota</taxon>
        <taxon>Fungi</taxon>
        <taxon>Dikarya</taxon>
        <taxon>Basidiomycota</taxon>
        <taxon>Agaricomycotina</taxon>
        <taxon>Agaricomycetes</taxon>
        <taxon>Polyporales</taxon>
        <taxon>Grifolaceae</taxon>
        <taxon>Grifola</taxon>
    </lineage>
</organism>
<evidence type="ECO:0000256" key="1">
    <source>
        <dbReference type="SAM" id="MobiDB-lite"/>
    </source>
</evidence>
<feature type="region of interest" description="Disordered" evidence="1">
    <location>
        <begin position="31"/>
        <end position="83"/>
    </location>
</feature>
<reference evidence="2 3" key="1">
    <citation type="submission" date="2016-03" db="EMBL/GenBank/DDBJ databases">
        <title>Whole genome sequencing of Grifola frondosa 9006-11.</title>
        <authorList>
            <person name="Min B."/>
            <person name="Park H."/>
            <person name="Kim J.-G."/>
            <person name="Cho H."/>
            <person name="Oh Y.-L."/>
            <person name="Kong W.-S."/>
            <person name="Choi I.-G."/>
        </authorList>
    </citation>
    <scope>NUCLEOTIDE SEQUENCE [LARGE SCALE GENOMIC DNA]</scope>
    <source>
        <strain evidence="2 3">9006-11</strain>
    </source>
</reference>
<dbReference type="OrthoDB" id="2420415at2759"/>
<evidence type="ECO:0000313" key="3">
    <source>
        <dbReference type="Proteomes" id="UP000092993"/>
    </source>
</evidence>
<keyword evidence="3" id="KW-1185">Reference proteome</keyword>
<dbReference type="EMBL" id="LUGG01000031">
    <property type="protein sequence ID" value="OBZ66406.1"/>
    <property type="molecule type" value="Genomic_DNA"/>
</dbReference>
<feature type="compositionally biased region" description="Low complexity" evidence="1">
    <location>
        <begin position="66"/>
        <end position="77"/>
    </location>
</feature>